<keyword evidence="4" id="KW-1185">Reference proteome</keyword>
<proteinExistence type="inferred from homology"/>
<dbReference type="Pfam" id="PF03960">
    <property type="entry name" value="ArsC"/>
    <property type="match status" value="1"/>
</dbReference>
<evidence type="ECO:0000256" key="1">
    <source>
        <dbReference type="ARBA" id="ARBA00007198"/>
    </source>
</evidence>
<evidence type="ECO:0000313" key="4">
    <source>
        <dbReference type="Proteomes" id="UP000008898"/>
    </source>
</evidence>
<reference evidence="4" key="1">
    <citation type="submission" date="2009-07" db="EMBL/GenBank/DDBJ databases">
        <title>Complete genome sequence of Zobellia galactanivorans Dsij.</title>
        <authorList>
            <consortium name="Genoscope - CEA"/>
        </authorList>
    </citation>
    <scope>NUCLEOTIDE SEQUENCE [LARGE SCALE GENOMIC DNA]</scope>
    <source>
        <strain evidence="4">DSM 12802 / CCUG 47099 / CIP 106680 / NCIMB 13871 / Dsij</strain>
    </source>
</reference>
<accession>G0LAS1</accession>
<dbReference type="SUPFAM" id="SSF52833">
    <property type="entry name" value="Thioredoxin-like"/>
    <property type="match status" value="1"/>
</dbReference>
<dbReference type="PANTHER" id="PTHR30041:SF8">
    <property type="entry name" value="PROTEIN YFFB"/>
    <property type="match status" value="1"/>
</dbReference>
<dbReference type="PANTHER" id="PTHR30041">
    <property type="entry name" value="ARSENATE REDUCTASE"/>
    <property type="match status" value="1"/>
</dbReference>
<sequence>MLRRMKKIYYLSTCDTCKRILKELAPLDGIALQDIKTEAMTPEQVEQMQALAGSYEALFSKRARLYRQLGLHEKQPSESELKDLILKHYTFLKRPVIIVDGQIFVGNSKKTVEEAKVALHH</sequence>
<dbReference type="AlphaFoldDB" id="G0LAS1"/>
<dbReference type="InterPro" id="IPR036249">
    <property type="entry name" value="Thioredoxin-like_sf"/>
</dbReference>
<evidence type="ECO:0000313" key="3">
    <source>
        <dbReference type="EMBL" id="CAZ95513.1"/>
    </source>
</evidence>
<name>G0LAS1_ZOBGA</name>
<dbReference type="HOGENOM" id="CLU_116644_3_0_10"/>
<gene>
    <name evidence="3" type="ordered locus">zobellia_1457</name>
</gene>
<dbReference type="PROSITE" id="PS51353">
    <property type="entry name" value="ARSC"/>
    <property type="match status" value="1"/>
</dbReference>
<dbReference type="STRING" id="63186.ZOBELLIA_1457"/>
<dbReference type="EMBL" id="FP476056">
    <property type="protein sequence ID" value="CAZ95513.1"/>
    <property type="molecule type" value="Genomic_DNA"/>
</dbReference>
<evidence type="ECO:0000256" key="2">
    <source>
        <dbReference type="PROSITE-ProRule" id="PRU01282"/>
    </source>
</evidence>
<dbReference type="KEGG" id="zga:ZOBELLIA_1457"/>
<reference evidence="3 4" key="2">
    <citation type="journal article" date="2012" name="Environ. Microbiol.">
        <title>Characterization of the first alginolytic operons in a marine bacterium: from their emergence in marine Flavobacteriia to their independent transfers to marine Proteobacteria and human gut Bacteroides.</title>
        <authorList>
            <person name="Thomas F."/>
            <person name="Barbeyron T."/>
            <person name="Tonon T."/>
            <person name="Genicot S."/>
            <person name="Czjzek M."/>
            <person name="Michel G."/>
        </authorList>
    </citation>
    <scope>NUCLEOTIDE SEQUENCE [LARGE SCALE GENOMIC DNA]</scope>
    <source>
        <strain evidence="4">DSM 12802 / CCUG 47099 / CIP 106680 / NCIMB 13871 / Dsij</strain>
    </source>
</reference>
<organism evidence="3 4">
    <name type="scientific">Zobellia galactanivorans (strain DSM 12802 / CCUG 47099 / CIP 106680 / NCIMB 13871 / Dsij)</name>
    <dbReference type="NCBI Taxonomy" id="63186"/>
    <lineage>
        <taxon>Bacteria</taxon>
        <taxon>Pseudomonadati</taxon>
        <taxon>Bacteroidota</taxon>
        <taxon>Flavobacteriia</taxon>
        <taxon>Flavobacteriales</taxon>
        <taxon>Flavobacteriaceae</taxon>
        <taxon>Zobellia</taxon>
    </lineage>
</organism>
<comment type="similarity">
    <text evidence="1 2">Belongs to the ArsC family.</text>
</comment>
<dbReference type="Gene3D" id="3.40.30.10">
    <property type="entry name" value="Glutaredoxin"/>
    <property type="match status" value="1"/>
</dbReference>
<protein>
    <submittedName>
        <fullName evidence="3">ArsC family protein</fullName>
    </submittedName>
</protein>
<dbReference type="Proteomes" id="UP000008898">
    <property type="component" value="Chromosome"/>
</dbReference>
<dbReference type="InterPro" id="IPR006660">
    <property type="entry name" value="Arsenate_reductase-like"/>
</dbReference>